<proteinExistence type="predicted"/>
<name>A0A0E0QD10_ORYRU</name>
<sequence length="59" mass="6802">MAVERDGTRTGLTAVEGQAWRTALLPPRRRRHTEVAPTTKSTYTWRQQVELHPPQMAFL</sequence>
<reference evidence="1" key="2">
    <citation type="submission" date="2015-06" db="UniProtKB">
        <authorList>
            <consortium name="EnsemblPlants"/>
        </authorList>
    </citation>
    <scope>IDENTIFICATION</scope>
</reference>
<reference evidence="2" key="1">
    <citation type="submission" date="2013-06" db="EMBL/GenBank/DDBJ databases">
        <authorList>
            <person name="Zhao Q."/>
        </authorList>
    </citation>
    <scope>NUCLEOTIDE SEQUENCE</scope>
    <source>
        <strain evidence="2">cv. W1943</strain>
    </source>
</reference>
<dbReference type="Proteomes" id="UP000008022">
    <property type="component" value="Unassembled WGS sequence"/>
</dbReference>
<evidence type="ECO:0000313" key="2">
    <source>
        <dbReference type="Proteomes" id="UP000008022"/>
    </source>
</evidence>
<evidence type="ECO:0000313" key="1">
    <source>
        <dbReference type="EnsemblPlants" id="ORUFI07G27990.1"/>
    </source>
</evidence>
<dbReference type="Gramene" id="ORUFI07G27990.1">
    <property type="protein sequence ID" value="ORUFI07G27990.1"/>
    <property type="gene ID" value="ORUFI07G27990"/>
</dbReference>
<dbReference type="EnsemblPlants" id="ORUFI07G27990.1">
    <property type="protein sequence ID" value="ORUFI07G27990.1"/>
    <property type="gene ID" value="ORUFI07G27990"/>
</dbReference>
<dbReference type="AlphaFoldDB" id="A0A0E0QD10"/>
<accession>A0A0E0QD10</accession>
<dbReference type="HOGENOM" id="CLU_2965060_0_0_1"/>
<organism evidence="1 2">
    <name type="scientific">Oryza rufipogon</name>
    <name type="common">Brownbeard rice</name>
    <name type="synonym">Asian wild rice</name>
    <dbReference type="NCBI Taxonomy" id="4529"/>
    <lineage>
        <taxon>Eukaryota</taxon>
        <taxon>Viridiplantae</taxon>
        <taxon>Streptophyta</taxon>
        <taxon>Embryophyta</taxon>
        <taxon>Tracheophyta</taxon>
        <taxon>Spermatophyta</taxon>
        <taxon>Magnoliopsida</taxon>
        <taxon>Liliopsida</taxon>
        <taxon>Poales</taxon>
        <taxon>Poaceae</taxon>
        <taxon>BOP clade</taxon>
        <taxon>Oryzoideae</taxon>
        <taxon>Oryzeae</taxon>
        <taxon>Oryzinae</taxon>
        <taxon>Oryza</taxon>
    </lineage>
</organism>
<protein>
    <submittedName>
        <fullName evidence="1">Uncharacterized protein</fullName>
    </submittedName>
</protein>
<keyword evidence="2" id="KW-1185">Reference proteome</keyword>